<accession>A0A160V6C7</accession>
<reference evidence="2" key="1">
    <citation type="submission" date="2015-10" db="EMBL/GenBank/DDBJ databases">
        <authorList>
            <person name="Gilbert D.G."/>
        </authorList>
    </citation>
    <scope>NUCLEOTIDE SEQUENCE</scope>
</reference>
<dbReference type="EMBL" id="FAXA01000004">
    <property type="protein sequence ID" value="CUV01108.1"/>
    <property type="molecule type" value="Genomic_DNA"/>
</dbReference>
<feature type="compositionally biased region" description="Polar residues" evidence="1">
    <location>
        <begin position="18"/>
        <end position="33"/>
    </location>
</feature>
<organism evidence="2">
    <name type="scientific">hydrothermal vent metagenome</name>
    <dbReference type="NCBI Taxonomy" id="652676"/>
    <lineage>
        <taxon>unclassified sequences</taxon>
        <taxon>metagenomes</taxon>
        <taxon>ecological metagenomes</taxon>
    </lineage>
</organism>
<sequence length="59" mass="6465">MNNATLLRLSRTAVPPNNAASKTVATPDSSTENNVHHQYSDLLDLVLKSKYLLNPEETA</sequence>
<name>A0A160V6C7_9ZZZZ</name>
<gene>
    <name evidence="2" type="ORF">MGWOODY_Clf583</name>
</gene>
<feature type="region of interest" description="Disordered" evidence="1">
    <location>
        <begin position="1"/>
        <end position="34"/>
    </location>
</feature>
<proteinExistence type="predicted"/>
<dbReference type="AlphaFoldDB" id="A0A160V6C7"/>
<evidence type="ECO:0000313" key="2">
    <source>
        <dbReference type="EMBL" id="CUV01108.1"/>
    </source>
</evidence>
<protein>
    <submittedName>
        <fullName evidence="2">Uncharacterized protein</fullName>
    </submittedName>
</protein>
<evidence type="ECO:0000256" key="1">
    <source>
        <dbReference type="SAM" id="MobiDB-lite"/>
    </source>
</evidence>